<dbReference type="EMBL" id="JADLQN010000001">
    <property type="protein sequence ID" value="MBF6353256.1"/>
    <property type="molecule type" value="Genomic_DNA"/>
</dbReference>
<accession>A0ABS0D468</accession>
<dbReference type="Gene3D" id="3.40.50.1820">
    <property type="entry name" value="alpha/beta hydrolase"/>
    <property type="match status" value="1"/>
</dbReference>
<evidence type="ECO:0000256" key="1">
    <source>
        <dbReference type="ARBA" id="ARBA00022801"/>
    </source>
</evidence>
<dbReference type="InterPro" id="IPR029058">
    <property type="entry name" value="AB_hydrolase_fold"/>
</dbReference>
<dbReference type="PANTHER" id="PTHR48081:SF8">
    <property type="entry name" value="ALPHA_BETA HYDROLASE FOLD-3 DOMAIN-CONTAINING PROTEIN-RELATED"/>
    <property type="match status" value="1"/>
</dbReference>
<dbReference type="SUPFAM" id="SSF53474">
    <property type="entry name" value="alpha/beta-Hydrolases"/>
    <property type="match status" value="1"/>
</dbReference>
<proteinExistence type="predicted"/>
<evidence type="ECO:0000313" key="4">
    <source>
        <dbReference type="EMBL" id="MBF6353256.1"/>
    </source>
</evidence>
<feature type="compositionally biased region" description="Basic and acidic residues" evidence="2">
    <location>
        <begin position="18"/>
        <end position="27"/>
    </location>
</feature>
<dbReference type="InterPro" id="IPR013094">
    <property type="entry name" value="AB_hydrolase_3"/>
</dbReference>
<dbReference type="GO" id="GO:0016787">
    <property type="term" value="F:hydrolase activity"/>
    <property type="evidence" value="ECO:0007669"/>
    <property type="project" value="UniProtKB-KW"/>
</dbReference>
<name>A0ABS0D468_9NOCA</name>
<keyword evidence="5" id="KW-1185">Reference proteome</keyword>
<reference evidence="4 5" key="1">
    <citation type="submission" date="2020-10" db="EMBL/GenBank/DDBJ databases">
        <title>Identification of Nocardia species via Next-generation sequencing and recognition of intraspecies genetic diversity.</title>
        <authorList>
            <person name="Li P."/>
            <person name="Li P."/>
            <person name="Lu B."/>
        </authorList>
    </citation>
    <scope>NUCLEOTIDE SEQUENCE [LARGE SCALE GENOMIC DNA]</scope>
    <source>
        <strain evidence="4 5">BJ06-0143</strain>
    </source>
</reference>
<feature type="domain" description="Alpha/beta hydrolase fold-3" evidence="3">
    <location>
        <begin position="69"/>
        <end position="264"/>
    </location>
</feature>
<evidence type="ECO:0000313" key="5">
    <source>
        <dbReference type="Proteomes" id="UP000707731"/>
    </source>
</evidence>
<dbReference type="PANTHER" id="PTHR48081">
    <property type="entry name" value="AB HYDROLASE SUPERFAMILY PROTEIN C4A8.06C"/>
    <property type="match status" value="1"/>
</dbReference>
<protein>
    <submittedName>
        <fullName evidence="4">Alpha/beta hydrolase fold domain-containing protein</fullName>
    </submittedName>
</protein>
<sequence>MRVAGAYLRATARPRMTTAERARDRMNGAKGSPAPTARIRRRHLVTEGEHDGFGVHTVTPRGRAPHCTVVYLHGGAYIAEITSHHWDFISRLADRGARVIAPIYGLAPRYTYRDAYPFVTQVYREAAELSGPLTLMGDSSGGGLALGLAQTLRDLGEGIRQPDRLMLISPWLDLTITNPDVADVDDPWLVREGLLEAGRAWAAGEDPTDPRLSPLNGELAGLPAIGIHAGTRDLAYPDCVLLRERAVAAGVAAELTVARGGLHVTPLLPVREGRTAAAKIAGEVCTLG</sequence>
<evidence type="ECO:0000256" key="2">
    <source>
        <dbReference type="SAM" id="MobiDB-lite"/>
    </source>
</evidence>
<evidence type="ECO:0000259" key="3">
    <source>
        <dbReference type="Pfam" id="PF07859"/>
    </source>
</evidence>
<feature type="region of interest" description="Disordered" evidence="2">
    <location>
        <begin position="15"/>
        <end position="35"/>
    </location>
</feature>
<keyword evidence="1 4" id="KW-0378">Hydrolase</keyword>
<organism evidence="4 5">
    <name type="scientific">Nocardia higoensis</name>
    <dbReference type="NCBI Taxonomy" id="228599"/>
    <lineage>
        <taxon>Bacteria</taxon>
        <taxon>Bacillati</taxon>
        <taxon>Actinomycetota</taxon>
        <taxon>Actinomycetes</taxon>
        <taxon>Mycobacteriales</taxon>
        <taxon>Nocardiaceae</taxon>
        <taxon>Nocardia</taxon>
    </lineage>
</organism>
<dbReference type="Pfam" id="PF07859">
    <property type="entry name" value="Abhydrolase_3"/>
    <property type="match status" value="1"/>
</dbReference>
<gene>
    <name evidence="4" type="ORF">IU449_01605</name>
</gene>
<dbReference type="InterPro" id="IPR050300">
    <property type="entry name" value="GDXG_lipolytic_enzyme"/>
</dbReference>
<dbReference type="Proteomes" id="UP000707731">
    <property type="component" value="Unassembled WGS sequence"/>
</dbReference>
<comment type="caution">
    <text evidence="4">The sequence shown here is derived from an EMBL/GenBank/DDBJ whole genome shotgun (WGS) entry which is preliminary data.</text>
</comment>